<dbReference type="AlphaFoldDB" id="A0A816RWG1"/>
<protein>
    <submittedName>
        <fullName evidence="1">(rape) hypothetical protein</fullName>
    </submittedName>
</protein>
<name>A0A816RWG1_BRANA</name>
<organism evidence="1">
    <name type="scientific">Brassica napus</name>
    <name type="common">Rape</name>
    <dbReference type="NCBI Taxonomy" id="3708"/>
    <lineage>
        <taxon>Eukaryota</taxon>
        <taxon>Viridiplantae</taxon>
        <taxon>Streptophyta</taxon>
        <taxon>Embryophyta</taxon>
        <taxon>Tracheophyta</taxon>
        <taxon>Spermatophyta</taxon>
        <taxon>Magnoliopsida</taxon>
        <taxon>eudicotyledons</taxon>
        <taxon>Gunneridae</taxon>
        <taxon>Pentapetalae</taxon>
        <taxon>rosids</taxon>
        <taxon>malvids</taxon>
        <taxon>Brassicales</taxon>
        <taxon>Brassicaceae</taxon>
        <taxon>Brassiceae</taxon>
        <taxon>Brassica</taxon>
    </lineage>
</organism>
<dbReference type="EMBL" id="HG994365">
    <property type="protein sequence ID" value="CAF2077871.1"/>
    <property type="molecule type" value="Genomic_DNA"/>
</dbReference>
<proteinExistence type="predicted"/>
<gene>
    <name evidence="1" type="ORF">DARMORV10_C01P45520.1</name>
</gene>
<sequence length="47" mass="5323">VLQKGISPSPSQRPRLTSRLVLKHSFKQTNRFSSGMTIDQLPKCLLK</sequence>
<evidence type="ECO:0000313" key="1">
    <source>
        <dbReference type="EMBL" id="CAF2077871.1"/>
    </source>
</evidence>
<reference evidence="1" key="1">
    <citation type="submission" date="2021-01" db="EMBL/GenBank/DDBJ databases">
        <authorList>
            <consortium name="Genoscope - CEA"/>
            <person name="William W."/>
        </authorList>
    </citation>
    <scope>NUCLEOTIDE SEQUENCE</scope>
</reference>
<dbReference type="Proteomes" id="UP001295469">
    <property type="component" value="Chromosome C01"/>
</dbReference>
<feature type="non-terminal residue" evidence="1">
    <location>
        <position position="1"/>
    </location>
</feature>
<accession>A0A816RWG1</accession>